<feature type="region of interest" description="Disordered" evidence="5">
    <location>
        <begin position="550"/>
        <end position="576"/>
    </location>
</feature>
<keyword evidence="9" id="KW-1185">Reference proteome</keyword>
<feature type="transmembrane region" description="Helical" evidence="6">
    <location>
        <begin position="199"/>
        <end position="220"/>
    </location>
</feature>
<dbReference type="PANTHER" id="PTHR23507:SF40">
    <property type="entry name" value="TETRACYCLINE-EFFLUX TRANSPORTER"/>
    <property type="match status" value="1"/>
</dbReference>
<feature type="transmembrane region" description="Helical" evidence="6">
    <location>
        <begin position="240"/>
        <end position="260"/>
    </location>
</feature>
<feature type="transmembrane region" description="Helical" evidence="6">
    <location>
        <begin position="140"/>
        <end position="159"/>
    </location>
</feature>
<evidence type="ECO:0000313" key="9">
    <source>
        <dbReference type="Proteomes" id="UP001365542"/>
    </source>
</evidence>
<feature type="transmembrane region" description="Helical" evidence="6">
    <location>
        <begin position="348"/>
        <end position="374"/>
    </location>
</feature>
<dbReference type="InterPro" id="IPR005829">
    <property type="entry name" value="Sugar_transporter_CS"/>
</dbReference>
<evidence type="ECO:0000256" key="1">
    <source>
        <dbReference type="ARBA" id="ARBA00004141"/>
    </source>
</evidence>
<name>A0AAV9XFJ5_9PEZI</name>
<dbReference type="EMBL" id="JAVHJO010000004">
    <property type="protein sequence ID" value="KAK6540879.1"/>
    <property type="molecule type" value="Genomic_DNA"/>
</dbReference>
<evidence type="ECO:0000313" key="8">
    <source>
        <dbReference type="EMBL" id="KAK6540879.1"/>
    </source>
</evidence>
<dbReference type="GO" id="GO:0022857">
    <property type="term" value="F:transmembrane transporter activity"/>
    <property type="evidence" value="ECO:0007669"/>
    <property type="project" value="InterPro"/>
</dbReference>
<dbReference type="GO" id="GO:0016020">
    <property type="term" value="C:membrane"/>
    <property type="evidence" value="ECO:0007669"/>
    <property type="project" value="UniProtKB-SubCell"/>
</dbReference>
<evidence type="ECO:0000259" key="7">
    <source>
        <dbReference type="PROSITE" id="PS50850"/>
    </source>
</evidence>
<feature type="transmembrane region" description="Helical" evidence="6">
    <location>
        <begin position="456"/>
        <end position="477"/>
    </location>
</feature>
<keyword evidence="2 6" id="KW-0812">Transmembrane</keyword>
<accession>A0AAV9XFJ5</accession>
<feature type="transmembrane region" description="Helical" evidence="6">
    <location>
        <begin position="489"/>
        <end position="512"/>
    </location>
</feature>
<dbReference type="Gene3D" id="1.20.1250.20">
    <property type="entry name" value="MFS general substrate transporter like domains"/>
    <property type="match status" value="1"/>
</dbReference>
<evidence type="ECO:0000256" key="2">
    <source>
        <dbReference type="ARBA" id="ARBA00022692"/>
    </source>
</evidence>
<dbReference type="PROSITE" id="PS50850">
    <property type="entry name" value="MFS"/>
    <property type="match status" value="1"/>
</dbReference>
<dbReference type="PROSITE" id="PS00216">
    <property type="entry name" value="SUGAR_TRANSPORT_1"/>
    <property type="match status" value="1"/>
</dbReference>
<feature type="transmembrane region" description="Helical" evidence="6">
    <location>
        <begin position="518"/>
        <end position="541"/>
    </location>
</feature>
<evidence type="ECO:0000256" key="3">
    <source>
        <dbReference type="ARBA" id="ARBA00022989"/>
    </source>
</evidence>
<keyword evidence="3 6" id="KW-1133">Transmembrane helix</keyword>
<protein>
    <recommendedName>
        <fullName evidence="7">Major facilitator superfamily (MFS) profile domain-containing protein</fullName>
    </recommendedName>
</protein>
<dbReference type="InterPro" id="IPR011701">
    <property type="entry name" value="MFS"/>
</dbReference>
<feature type="transmembrane region" description="Helical" evidence="6">
    <location>
        <begin position="68"/>
        <end position="87"/>
    </location>
</feature>
<dbReference type="AlphaFoldDB" id="A0AAV9XFJ5"/>
<dbReference type="Pfam" id="PF07690">
    <property type="entry name" value="MFS_1"/>
    <property type="match status" value="2"/>
</dbReference>
<keyword evidence="4 6" id="KW-0472">Membrane</keyword>
<gene>
    <name evidence="8" type="ORF">TWF694_008262</name>
</gene>
<sequence>MEQETDIIEAEGSDQYLRTNLGTRTVDTVEAQTKPLLSAEDSPVISYDGAAEESSQYAGLPWWKRPSVALLLVPFLLYATAIGSVAVPRVNLVLSLVCREYYRDRESHMIPGTFTPVKLVLGADNPECEIPEVAAKASMFSLYMNIIAGLLSAITSPRLGQLSDRIGRRRVLILTSSGGFLSEILLIVCYKFPDRVSYWWLLSSSTVEGCLGSFTLTLALSHSYATDCTTFAKRAAAFSLFHGTLFLGIAIGPAIGGFVIEKTNDLLSVFYGVVVVHTIVFCYIVFILPESLSRTKQLLARDKWAESQRRLAETSGSKWLPGLRAMNLFEPLSILWPKKGSNLSKLRLNMILLAGIDFIMFGVGFGVMTVIILYSKIQFHWSIQFSAYFTSIVNSTRVFGLLVILPLLVRLFRAKPVPGAPPQGCDRLDTYIIRAALTAEVLGYLFYLTARSTPVFVLGAVIASFGGIGSPTLQSSLTRHSSPEKTGELLGVIALLHALGRVIGPTIFNSIYSATADSYPQAVFIVLVGVFVVTWIASCFITPYISVDQGDGTEEGEEQERGEVEADESEPLVARS</sequence>
<comment type="caution">
    <text evidence="8">The sequence shown here is derived from an EMBL/GenBank/DDBJ whole genome shotgun (WGS) entry which is preliminary data.</text>
</comment>
<dbReference type="Proteomes" id="UP001365542">
    <property type="component" value="Unassembled WGS sequence"/>
</dbReference>
<evidence type="ECO:0000256" key="6">
    <source>
        <dbReference type="SAM" id="Phobius"/>
    </source>
</evidence>
<dbReference type="InterPro" id="IPR036259">
    <property type="entry name" value="MFS_trans_sf"/>
</dbReference>
<feature type="transmembrane region" description="Helical" evidence="6">
    <location>
        <begin position="171"/>
        <end position="193"/>
    </location>
</feature>
<proteinExistence type="predicted"/>
<dbReference type="SUPFAM" id="SSF103473">
    <property type="entry name" value="MFS general substrate transporter"/>
    <property type="match status" value="1"/>
</dbReference>
<evidence type="ECO:0000256" key="4">
    <source>
        <dbReference type="ARBA" id="ARBA00023136"/>
    </source>
</evidence>
<reference evidence="8 9" key="1">
    <citation type="submission" date="2019-10" db="EMBL/GenBank/DDBJ databases">
        <authorList>
            <person name="Palmer J.M."/>
        </authorList>
    </citation>
    <scope>NUCLEOTIDE SEQUENCE [LARGE SCALE GENOMIC DNA]</scope>
    <source>
        <strain evidence="8 9">TWF694</strain>
    </source>
</reference>
<feature type="transmembrane region" description="Helical" evidence="6">
    <location>
        <begin position="431"/>
        <end position="450"/>
    </location>
</feature>
<organism evidence="8 9">
    <name type="scientific">Orbilia ellipsospora</name>
    <dbReference type="NCBI Taxonomy" id="2528407"/>
    <lineage>
        <taxon>Eukaryota</taxon>
        <taxon>Fungi</taxon>
        <taxon>Dikarya</taxon>
        <taxon>Ascomycota</taxon>
        <taxon>Pezizomycotina</taxon>
        <taxon>Orbiliomycetes</taxon>
        <taxon>Orbiliales</taxon>
        <taxon>Orbiliaceae</taxon>
        <taxon>Orbilia</taxon>
    </lineage>
</organism>
<dbReference type="PANTHER" id="PTHR23507">
    <property type="entry name" value="ZGC:174356"/>
    <property type="match status" value="1"/>
</dbReference>
<feature type="domain" description="Major facilitator superfamily (MFS) profile" evidence="7">
    <location>
        <begin position="67"/>
        <end position="546"/>
    </location>
</feature>
<evidence type="ECO:0000256" key="5">
    <source>
        <dbReference type="SAM" id="MobiDB-lite"/>
    </source>
</evidence>
<comment type="subcellular location">
    <subcellularLocation>
        <location evidence="1">Membrane</location>
        <topology evidence="1">Multi-pass membrane protein</topology>
    </subcellularLocation>
</comment>
<feature type="transmembrane region" description="Helical" evidence="6">
    <location>
        <begin position="266"/>
        <end position="288"/>
    </location>
</feature>
<feature type="transmembrane region" description="Helical" evidence="6">
    <location>
        <begin position="386"/>
        <end position="411"/>
    </location>
</feature>
<dbReference type="InterPro" id="IPR020846">
    <property type="entry name" value="MFS_dom"/>
</dbReference>